<evidence type="ECO:0000313" key="2">
    <source>
        <dbReference type="WBParaSite" id="Hba_19484"/>
    </source>
</evidence>
<keyword evidence="1" id="KW-1185">Reference proteome</keyword>
<proteinExistence type="predicted"/>
<dbReference type="AlphaFoldDB" id="A0A1I7XQ63"/>
<accession>A0A1I7XQ63</accession>
<organism evidence="1 2">
    <name type="scientific">Heterorhabditis bacteriophora</name>
    <name type="common">Entomopathogenic nematode worm</name>
    <dbReference type="NCBI Taxonomy" id="37862"/>
    <lineage>
        <taxon>Eukaryota</taxon>
        <taxon>Metazoa</taxon>
        <taxon>Ecdysozoa</taxon>
        <taxon>Nematoda</taxon>
        <taxon>Chromadorea</taxon>
        <taxon>Rhabditida</taxon>
        <taxon>Rhabditina</taxon>
        <taxon>Rhabditomorpha</taxon>
        <taxon>Strongyloidea</taxon>
        <taxon>Heterorhabditidae</taxon>
        <taxon>Heterorhabditis</taxon>
    </lineage>
</organism>
<protein>
    <submittedName>
        <fullName evidence="2">FLYWCH-type domain-containing protein</fullName>
    </submittedName>
</protein>
<reference evidence="2" key="1">
    <citation type="submission" date="2016-11" db="UniProtKB">
        <authorList>
            <consortium name="WormBaseParasite"/>
        </authorList>
    </citation>
    <scope>IDENTIFICATION</scope>
</reference>
<sequence>MKDRKRKRNGSDIVHVKIVNDKTKMYYNTPTAHDQSWRHGAHWVSHYGVHIFNRKEEEGHGETKDHSRKHRWAHHLRNVLEVYPSVELGFDGFSKPKLSISIV</sequence>
<dbReference type="Proteomes" id="UP000095283">
    <property type="component" value="Unplaced"/>
</dbReference>
<dbReference type="WBParaSite" id="Hba_19484">
    <property type="protein sequence ID" value="Hba_19484"/>
    <property type="gene ID" value="Hba_19484"/>
</dbReference>
<evidence type="ECO:0000313" key="1">
    <source>
        <dbReference type="Proteomes" id="UP000095283"/>
    </source>
</evidence>
<name>A0A1I7XQ63_HETBA</name>